<organism evidence="2 3">
    <name type="scientific">Streptomyces colonosanans</name>
    <dbReference type="NCBI Taxonomy" id="1428652"/>
    <lineage>
        <taxon>Bacteria</taxon>
        <taxon>Bacillati</taxon>
        <taxon>Actinomycetota</taxon>
        <taxon>Actinomycetes</taxon>
        <taxon>Kitasatosporales</taxon>
        <taxon>Streptomycetaceae</taxon>
        <taxon>Streptomyces</taxon>
    </lineage>
</organism>
<proteinExistence type="predicted"/>
<keyword evidence="3" id="KW-1185">Reference proteome</keyword>
<comment type="caution">
    <text evidence="2">The sequence shown here is derived from an EMBL/GenBank/DDBJ whole genome shotgun (WGS) entry which is preliminary data.</text>
</comment>
<dbReference type="AlphaFoldDB" id="A0A1S2PQ01"/>
<gene>
    <name evidence="2" type="ORF">BIV24_08365</name>
</gene>
<feature type="region of interest" description="Disordered" evidence="1">
    <location>
        <begin position="30"/>
        <end position="49"/>
    </location>
</feature>
<feature type="compositionally biased region" description="Basic and acidic residues" evidence="1">
    <location>
        <begin position="37"/>
        <end position="49"/>
    </location>
</feature>
<evidence type="ECO:0000313" key="2">
    <source>
        <dbReference type="EMBL" id="OIJ95610.1"/>
    </source>
</evidence>
<dbReference type="Proteomes" id="UP000179935">
    <property type="component" value="Unassembled WGS sequence"/>
</dbReference>
<dbReference type="EMBL" id="MLYP01000022">
    <property type="protein sequence ID" value="OIJ95610.1"/>
    <property type="molecule type" value="Genomic_DNA"/>
</dbReference>
<evidence type="ECO:0000313" key="3">
    <source>
        <dbReference type="Proteomes" id="UP000179935"/>
    </source>
</evidence>
<sequence>MSPTKGAHVDRLCGENMSAIGVQEASRGRVRCSAGTRPERLADTNRENPNRQVRLSFLG</sequence>
<evidence type="ECO:0000256" key="1">
    <source>
        <dbReference type="SAM" id="MobiDB-lite"/>
    </source>
</evidence>
<reference evidence="2 3" key="1">
    <citation type="submission" date="2016-10" db="EMBL/GenBank/DDBJ databases">
        <title>Genome sequence of Streptomyces sp. MUSC 93.</title>
        <authorList>
            <person name="Lee L.-H."/>
            <person name="Ser H.-L."/>
            <person name="Law J.W.-F."/>
        </authorList>
    </citation>
    <scope>NUCLEOTIDE SEQUENCE [LARGE SCALE GENOMIC DNA]</scope>
    <source>
        <strain evidence="2 3">MUSC 93</strain>
    </source>
</reference>
<name>A0A1S2PQ01_9ACTN</name>
<protein>
    <submittedName>
        <fullName evidence="2">Uncharacterized protein</fullName>
    </submittedName>
</protein>
<accession>A0A1S2PQ01</accession>